<dbReference type="RefSeq" id="WP_117724468.1">
    <property type="nucleotide sequence ID" value="NZ_QSUL01000008.1"/>
</dbReference>
<dbReference type="AlphaFoldDB" id="A0A3E5BAP9"/>
<dbReference type="Pfam" id="PF04245">
    <property type="entry name" value="NA37"/>
    <property type="match status" value="1"/>
</dbReference>
<sequence>MIINNYDIQINSLAVHWIGNKNNDDGVILSNSVTEISEELSSVLLKYFISPIKHDELYVFTHNSDIELNEVYSYVTKIFDDPSCLHDQSVLLAKYLYENSDHPKIKAGEFYVSYFTNCDIDDQNVDAVGIFKSENKDTFLEIHSQNKSFSIRCEQGININKLDKGCIIYNVNKNNGYITSIIDNTNKGNDAKYWIDNFLHVTPQKDEYYNTQGILSLCKNFVKNELTQYSKADQVDFLNKTIHFLKENEAFSLDKFTNEVVKQPEMINSFNKYKTIFQENNDVEIAQNFAISENAIKKQARSLKNIIKLDKNFDIHIHGNRNLIEQGVDEKGKYYKVYYQEES</sequence>
<gene>
    <name evidence="1" type="ORF">DXB65_12760</name>
</gene>
<dbReference type="EMBL" id="QSUL01000008">
    <property type="protein sequence ID" value="RGN34593.1"/>
    <property type="molecule type" value="Genomic_DNA"/>
</dbReference>
<protein>
    <submittedName>
        <fullName evidence="1">Nucleoid-associated protein</fullName>
    </submittedName>
</protein>
<dbReference type="InterPro" id="IPR007358">
    <property type="entry name" value="Nucleoid_associated_NdpA"/>
</dbReference>
<evidence type="ECO:0000313" key="2">
    <source>
        <dbReference type="Proteomes" id="UP000260983"/>
    </source>
</evidence>
<proteinExistence type="predicted"/>
<evidence type="ECO:0000313" key="1">
    <source>
        <dbReference type="EMBL" id="RGN34593.1"/>
    </source>
</evidence>
<reference evidence="1 2" key="1">
    <citation type="submission" date="2018-08" db="EMBL/GenBank/DDBJ databases">
        <title>A genome reference for cultivated species of the human gut microbiota.</title>
        <authorList>
            <person name="Zou Y."/>
            <person name="Xue W."/>
            <person name="Luo G."/>
        </authorList>
    </citation>
    <scope>NUCLEOTIDE SEQUENCE [LARGE SCALE GENOMIC DNA]</scope>
    <source>
        <strain evidence="1 2">OM05-15BH</strain>
    </source>
</reference>
<accession>A0A3E5BAP9</accession>
<organism evidence="1 2">
    <name type="scientific">Bacteroides oleiciplenus</name>
    <dbReference type="NCBI Taxonomy" id="626931"/>
    <lineage>
        <taxon>Bacteria</taxon>
        <taxon>Pseudomonadati</taxon>
        <taxon>Bacteroidota</taxon>
        <taxon>Bacteroidia</taxon>
        <taxon>Bacteroidales</taxon>
        <taxon>Bacteroidaceae</taxon>
        <taxon>Bacteroides</taxon>
    </lineage>
</organism>
<dbReference type="Proteomes" id="UP000260983">
    <property type="component" value="Unassembled WGS sequence"/>
</dbReference>
<comment type="caution">
    <text evidence="1">The sequence shown here is derived from an EMBL/GenBank/DDBJ whole genome shotgun (WGS) entry which is preliminary data.</text>
</comment>
<dbReference type="GO" id="GO:0009295">
    <property type="term" value="C:nucleoid"/>
    <property type="evidence" value="ECO:0007669"/>
    <property type="project" value="InterPro"/>
</dbReference>
<name>A0A3E5BAP9_9BACE</name>